<evidence type="ECO:0000256" key="1">
    <source>
        <dbReference type="SAM" id="MobiDB-lite"/>
    </source>
</evidence>
<dbReference type="InterPro" id="IPR041078">
    <property type="entry name" value="Plavaka"/>
</dbReference>
<sequence>MPFKKLAVFVCRYSAYGCTRTFANRSGLTQHQTACNSNPANRRAPPTPTPTSSPSYHPTQATQEHSPSNDPTTRTPPTPSNSSPRPATWASQGRPDISVKYHPYLSGDPCDEDGYALPAGTPPEPEEPDDNPFWPFRSAEHLLLGDFLYSKVQMSKGKTNFLMKLWDSFNRQLINEYLGDDFEVDDEDHGSTAPFPRHADLLTTIDSIPFGDIPWKGFKVKFDGEVPAENAPSWMQAEYEVWYRNPLDVMEAQIGNPEFANHIDWAAKQVRGENGKQQYTDLMSGEWAWMQSSYLAKEDPDLHGAMLAPVVLGSDKTTVSVATGQNEYYPIYASLGNVQNHLRRAHKGAVTVIGFLSVPKTGRDEQDSLEFRRFRRQLLHSSIARILMPLKPWMTKARVTKCADGHWRRVIYSIGPYIADYPEQCVLACVVSGWCPRCIAPASNLDGSGDTMVHRSHTHTEKVRHAFENDMKKMWDGYGIIGDVIPFTAYFPRANIHELLSPDLLHQLIKGTFKDHLVEWVVEYLLEQVDGKQKVAEMDRRIAAIPHFPGLRRFNEGRGFKQWTGNDSKALMNGFLPAIADLVPAGMVRAIAAFLDFCYLARRSQMDEDVLLKMDESIECFHRERDAFIEEGIRDHFNLPRQHSMMFGAPNGLCSSITESKHITAVKDAYRRSSRNQPLGEMLLINQRMDKLAAARDKLQPHIPLEIRDPTEHRQTIQTTRAPLPQKVIGDDGEAMDEDTVLEEDPVGLVTSEGDVRSLCPANYPPILPQLRRRLNIPNLEEFIRRFLYDQLYPRSAEMGMNVDLDECPHVDPSLHIKIFHHATVFYHAPSEVSGIGGMKREIVRATPSWHGGPPRHDCVYVERDPELAGFRGLGVAQVRFFLSFWYEGVEYKCAFVRWFETYDTVPCDKTGLWRVRPDHGTNGARRRLESIIHVDTILRSAHLIPIYGKFTPRNRVPKDHHHSDTLEAYNMFYVNRYIDYHAHENIF</sequence>
<evidence type="ECO:0000313" key="3">
    <source>
        <dbReference type="Proteomes" id="UP000298030"/>
    </source>
</evidence>
<organism evidence="2 3">
    <name type="scientific">Coprinellus micaceus</name>
    <name type="common">Glistening ink-cap mushroom</name>
    <name type="synonym">Coprinus micaceus</name>
    <dbReference type="NCBI Taxonomy" id="71717"/>
    <lineage>
        <taxon>Eukaryota</taxon>
        <taxon>Fungi</taxon>
        <taxon>Dikarya</taxon>
        <taxon>Basidiomycota</taxon>
        <taxon>Agaricomycotina</taxon>
        <taxon>Agaricomycetes</taxon>
        <taxon>Agaricomycetidae</taxon>
        <taxon>Agaricales</taxon>
        <taxon>Agaricineae</taxon>
        <taxon>Psathyrellaceae</taxon>
        <taxon>Coprinellus</taxon>
    </lineage>
</organism>
<reference evidence="2 3" key="1">
    <citation type="journal article" date="2019" name="Nat. Ecol. Evol.">
        <title>Megaphylogeny resolves global patterns of mushroom evolution.</title>
        <authorList>
            <person name="Varga T."/>
            <person name="Krizsan K."/>
            <person name="Foldi C."/>
            <person name="Dima B."/>
            <person name="Sanchez-Garcia M."/>
            <person name="Sanchez-Ramirez S."/>
            <person name="Szollosi G.J."/>
            <person name="Szarkandi J.G."/>
            <person name="Papp V."/>
            <person name="Albert L."/>
            <person name="Andreopoulos W."/>
            <person name="Angelini C."/>
            <person name="Antonin V."/>
            <person name="Barry K.W."/>
            <person name="Bougher N.L."/>
            <person name="Buchanan P."/>
            <person name="Buyck B."/>
            <person name="Bense V."/>
            <person name="Catcheside P."/>
            <person name="Chovatia M."/>
            <person name="Cooper J."/>
            <person name="Damon W."/>
            <person name="Desjardin D."/>
            <person name="Finy P."/>
            <person name="Geml J."/>
            <person name="Haridas S."/>
            <person name="Hughes K."/>
            <person name="Justo A."/>
            <person name="Karasinski D."/>
            <person name="Kautmanova I."/>
            <person name="Kiss B."/>
            <person name="Kocsube S."/>
            <person name="Kotiranta H."/>
            <person name="LaButti K.M."/>
            <person name="Lechner B.E."/>
            <person name="Liimatainen K."/>
            <person name="Lipzen A."/>
            <person name="Lukacs Z."/>
            <person name="Mihaltcheva S."/>
            <person name="Morgado L.N."/>
            <person name="Niskanen T."/>
            <person name="Noordeloos M.E."/>
            <person name="Ohm R.A."/>
            <person name="Ortiz-Santana B."/>
            <person name="Ovrebo C."/>
            <person name="Racz N."/>
            <person name="Riley R."/>
            <person name="Savchenko A."/>
            <person name="Shiryaev A."/>
            <person name="Soop K."/>
            <person name="Spirin V."/>
            <person name="Szebenyi C."/>
            <person name="Tomsovsky M."/>
            <person name="Tulloss R.E."/>
            <person name="Uehling J."/>
            <person name="Grigoriev I.V."/>
            <person name="Vagvolgyi C."/>
            <person name="Papp T."/>
            <person name="Martin F.M."/>
            <person name="Miettinen O."/>
            <person name="Hibbett D.S."/>
            <person name="Nagy L.G."/>
        </authorList>
    </citation>
    <scope>NUCLEOTIDE SEQUENCE [LARGE SCALE GENOMIC DNA]</scope>
    <source>
        <strain evidence="2 3">FP101781</strain>
    </source>
</reference>
<dbReference type="EMBL" id="QPFP01000106">
    <property type="protein sequence ID" value="TEB21611.1"/>
    <property type="molecule type" value="Genomic_DNA"/>
</dbReference>
<dbReference type="Proteomes" id="UP000298030">
    <property type="component" value="Unassembled WGS sequence"/>
</dbReference>
<name>A0A4Y7SIN0_COPMI</name>
<dbReference type="STRING" id="71717.A0A4Y7SIN0"/>
<dbReference type="OrthoDB" id="3199698at2759"/>
<dbReference type="Pfam" id="PF18759">
    <property type="entry name" value="Plavaka"/>
    <property type="match status" value="1"/>
</dbReference>
<dbReference type="AlphaFoldDB" id="A0A4Y7SIN0"/>
<evidence type="ECO:0000313" key="2">
    <source>
        <dbReference type="EMBL" id="TEB21611.1"/>
    </source>
</evidence>
<accession>A0A4Y7SIN0</accession>
<feature type="region of interest" description="Disordered" evidence="1">
    <location>
        <begin position="31"/>
        <end position="132"/>
    </location>
</feature>
<feature type="compositionally biased region" description="Polar residues" evidence="1">
    <location>
        <begin position="56"/>
        <end position="65"/>
    </location>
</feature>
<keyword evidence="3" id="KW-1185">Reference proteome</keyword>
<evidence type="ECO:0008006" key="4">
    <source>
        <dbReference type="Google" id="ProtNLM"/>
    </source>
</evidence>
<gene>
    <name evidence="2" type="ORF">FA13DRAFT_1757500</name>
</gene>
<comment type="caution">
    <text evidence="2">The sequence shown here is derived from an EMBL/GenBank/DDBJ whole genome shotgun (WGS) entry which is preliminary data.</text>
</comment>
<protein>
    <recommendedName>
        <fullName evidence="4">C2H2-type domain-containing protein</fullName>
    </recommendedName>
</protein>
<proteinExistence type="predicted"/>